<dbReference type="GO" id="GO:0046872">
    <property type="term" value="F:metal ion binding"/>
    <property type="evidence" value="ECO:0007669"/>
    <property type="project" value="UniProtKB-ARBA"/>
</dbReference>
<sequence>KSAAEIANNSVLLDAVECILGPDIMLWDSAYVIKEPNNTKYVSWHQDLTYWGLDSDELVTAWVALSSVTTQNGCMKMLPGSHHKGKKHHRSTYNKDNILHRGQELSAEIDDEQTVGLELEAGEVSLHHGWVAHASHPNFSEERRIGLTLQYLAPSVRQKHTDLESATLVRGEDRYGNFRPEPICTEDFAPEMLRFQEEVERLKHEVYDAN</sequence>
<gene>
    <name evidence="1" type="ORF">METZ01_LOCUS341460</name>
</gene>
<name>A0A382QT14_9ZZZZ</name>
<feature type="non-terminal residue" evidence="1">
    <location>
        <position position="1"/>
    </location>
</feature>
<dbReference type="PANTHER" id="PTHR20883:SF48">
    <property type="entry name" value="ECTOINE DIOXYGENASE"/>
    <property type="match status" value="1"/>
</dbReference>
<proteinExistence type="predicted"/>
<reference evidence="1" key="1">
    <citation type="submission" date="2018-05" db="EMBL/GenBank/DDBJ databases">
        <authorList>
            <person name="Lanie J.A."/>
            <person name="Ng W.-L."/>
            <person name="Kazmierczak K.M."/>
            <person name="Andrzejewski T.M."/>
            <person name="Davidsen T.M."/>
            <person name="Wayne K.J."/>
            <person name="Tettelin H."/>
            <person name="Glass J.I."/>
            <person name="Rusch D."/>
            <person name="Podicherti R."/>
            <person name="Tsui H.-C.T."/>
            <person name="Winkler M.E."/>
        </authorList>
    </citation>
    <scope>NUCLEOTIDE SEQUENCE</scope>
</reference>
<dbReference type="PANTHER" id="PTHR20883">
    <property type="entry name" value="PHYTANOYL-COA DIOXYGENASE DOMAIN CONTAINING 1"/>
    <property type="match status" value="1"/>
</dbReference>
<dbReference type="InterPro" id="IPR008775">
    <property type="entry name" value="Phytyl_CoA_dOase-like"/>
</dbReference>
<dbReference type="EMBL" id="UINC01116692">
    <property type="protein sequence ID" value="SVC88606.1"/>
    <property type="molecule type" value="Genomic_DNA"/>
</dbReference>
<organism evidence="1">
    <name type="scientific">marine metagenome</name>
    <dbReference type="NCBI Taxonomy" id="408172"/>
    <lineage>
        <taxon>unclassified sequences</taxon>
        <taxon>metagenomes</taxon>
        <taxon>ecological metagenomes</taxon>
    </lineage>
</organism>
<accession>A0A382QT14</accession>
<evidence type="ECO:0000313" key="1">
    <source>
        <dbReference type="EMBL" id="SVC88606.1"/>
    </source>
</evidence>
<evidence type="ECO:0008006" key="2">
    <source>
        <dbReference type="Google" id="ProtNLM"/>
    </source>
</evidence>
<dbReference type="Gene3D" id="2.60.120.620">
    <property type="entry name" value="q2cbj1_9rhob like domain"/>
    <property type="match status" value="1"/>
</dbReference>
<dbReference type="GO" id="GO:0016491">
    <property type="term" value="F:oxidoreductase activity"/>
    <property type="evidence" value="ECO:0007669"/>
    <property type="project" value="UniProtKB-ARBA"/>
</dbReference>
<protein>
    <recommendedName>
        <fullName evidence="2">Phytanoyl-CoA dioxygenase family protein</fullName>
    </recommendedName>
</protein>
<dbReference type="Pfam" id="PF05721">
    <property type="entry name" value="PhyH"/>
    <property type="match status" value="1"/>
</dbReference>
<dbReference type="SUPFAM" id="SSF51197">
    <property type="entry name" value="Clavaminate synthase-like"/>
    <property type="match status" value="1"/>
</dbReference>
<dbReference type="AlphaFoldDB" id="A0A382QT14"/>